<dbReference type="Pfam" id="PF00924">
    <property type="entry name" value="MS_channel_2nd"/>
    <property type="match status" value="1"/>
</dbReference>
<comment type="caution">
    <text evidence="11">The sequence shown here is derived from an EMBL/GenBank/DDBJ whole genome shotgun (WGS) entry which is preliminary data.</text>
</comment>
<dbReference type="OrthoDB" id="9809206at2"/>
<feature type="transmembrane region" description="Helical" evidence="7">
    <location>
        <begin position="86"/>
        <end position="105"/>
    </location>
</feature>
<evidence type="ECO:0008006" key="13">
    <source>
        <dbReference type="Google" id="ProtNLM"/>
    </source>
</evidence>
<feature type="transmembrane region" description="Helical" evidence="7">
    <location>
        <begin position="196"/>
        <end position="224"/>
    </location>
</feature>
<dbReference type="Pfam" id="PF21088">
    <property type="entry name" value="MS_channel_1st"/>
    <property type="match status" value="1"/>
</dbReference>
<dbReference type="InterPro" id="IPR011014">
    <property type="entry name" value="MscS_channel_TM-2"/>
</dbReference>
<proteinExistence type="inferred from homology"/>
<dbReference type="Pfam" id="PF21082">
    <property type="entry name" value="MS_channel_3rd"/>
    <property type="match status" value="1"/>
</dbReference>
<dbReference type="InterPro" id="IPR052702">
    <property type="entry name" value="MscS-like_channel"/>
</dbReference>
<evidence type="ECO:0000259" key="8">
    <source>
        <dbReference type="Pfam" id="PF00924"/>
    </source>
</evidence>
<dbReference type="PANTHER" id="PTHR30347:SF1">
    <property type="entry name" value="MECHANOSENSITIVE CHANNEL MSCK"/>
    <property type="match status" value="1"/>
</dbReference>
<keyword evidence="3" id="KW-1003">Cell membrane</keyword>
<dbReference type="GO" id="GO:0008381">
    <property type="term" value="F:mechanosensitive monoatomic ion channel activity"/>
    <property type="evidence" value="ECO:0007669"/>
    <property type="project" value="UniProtKB-ARBA"/>
</dbReference>
<evidence type="ECO:0000256" key="3">
    <source>
        <dbReference type="ARBA" id="ARBA00022475"/>
    </source>
</evidence>
<dbReference type="AlphaFoldDB" id="A0A150X5R6"/>
<evidence type="ECO:0000256" key="2">
    <source>
        <dbReference type="ARBA" id="ARBA00008017"/>
    </source>
</evidence>
<keyword evidence="5 7" id="KW-1133">Transmembrane helix</keyword>
<dbReference type="InterPro" id="IPR010920">
    <property type="entry name" value="LSM_dom_sf"/>
</dbReference>
<dbReference type="SUPFAM" id="SSF50182">
    <property type="entry name" value="Sm-like ribonucleoproteins"/>
    <property type="match status" value="1"/>
</dbReference>
<dbReference type="InterPro" id="IPR011066">
    <property type="entry name" value="MscS_channel_C_sf"/>
</dbReference>
<protein>
    <recommendedName>
        <fullName evidence="13">Mechanosensitive ion channel protein MscS</fullName>
    </recommendedName>
</protein>
<evidence type="ECO:0000313" key="11">
    <source>
        <dbReference type="EMBL" id="KYG74085.1"/>
    </source>
</evidence>
<feature type="domain" description="Mechanosensitive ion channel MscS C-terminal" evidence="9">
    <location>
        <begin position="287"/>
        <end position="369"/>
    </location>
</feature>
<dbReference type="Gene3D" id="2.30.30.60">
    <property type="match status" value="1"/>
</dbReference>
<dbReference type="PANTHER" id="PTHR30347">
    <property type="entry name" value="POTASSIUM CHANNEL RELATED"/>
    <property type="match status" value="1"/>
</dbReference>
<dbReference type="SUPFAM" id="SSF82689">
    <property type="entry name" value="Mechanosensitive channel protein MscS (YggB), C-terminal domain"/>
    <property type="match status" value="1"/>
</dbReference>
<dbReference type="InterPro" id="IPR023408">
    <property type="entry name" value="MscS_beta-dom_sf"/>
</dbReference>
<evidence type="ECO:0000256" key="7">
    <source>
        <dbReference type="SAM" id="Phobius"/>
    </source>
</evidence>
<dbReference type="Gene3D" id="3.30.70.100">
    <property type="match status" value="1"/>
</dbReference>
<feature type="transmembrane region" description="Helical" evidence="7">
    <location>
        <begin position="163"/>
        <end position="184"/>
    </location>
</feature>
<dbReference type="InterPro" id="IPR049278">
    <property type="entry name" value="MS_channel_C"/>
</dbReference>
<comment type="similarity">
    <text evidence="2">Belongs to the MscS (TC 1.A.23) family.</text>
</comment>
<evidence type="ECO:0000259" key="10">
    <source>
        <dbReference type="Pfam" id="PF21088"/>
    </source>
</evidence>
<dbReference type="InterPro" id="IPR049142">
    <property type="entry name" value="MS_channel_1st"/>
</dbReference>
<name>A0A150X5R6_9BACT</name>
<evidence type="ECO:0000256" key="5">
    <source>
        <dbReference type="ARBA" id="ARBA00022989"/>
    </source>
</evidence>
<dbReference type="InterPro" id="IPR006685">
    <property type="entry name" value="MscS_channel_2nd"/>
</dbReference>
<dbReference type="SUPFAM" id="SSF82861">
    <property type="entry name" value="Mechanosensitive channel protein MscS (YggB), transmembrane region"/>
    <property type="match status" value="1"/>
</dbReference>
<evidence type="ECO:0000256" key="1">
    <source>
        <dbReference type="ARBA" id="ARBA00004651"/>
    </source>
</evidence>
<feature type="transmembrane region" description="Helical" evidence="7">
    <location>
        <begin position="125"/>
        <end position="142"/>
    </location>
</feature>
<feature type="domain" description="Mechanosensitive ion channel transmembrane helices 2/3" evidence="10">
    <location>
        <begin position="169"/>
        <end position="210"/>
    </location>
</feature>
<dbReference type="Proteomes" id="UP000075606">
    <property type="component" value="Unassembled WGS sequence"/>
</dbReference>
<evidence type="ECO:0000256" key="4">
    <source>
        <dbReference type="ARBA" id="ARBA00022692"/>
    </source>
</evidence>
<dbReference type="Gene3D" id="1.10.287.1260">
    <property type="match status" value="1"/>
</dbReference>
<reference evidence="11 12" key="1">
    <citation type="submission" date="2016-01" db="EMBL/GenBank/DDBJ databases">
        <title>Genome sequencing of Roseivirga spongicola UST030701-084.</title>
        <authorList>
            <person name="Selvaratnam C."/>
            <person name="Thevarajoo S."/>
            <person name="Goh K.M."/>
            <person name="Ee R."/>
            <person name="Chan K.-G."/>
            <person name="Chong C.S."/>
        </authorList>
    </citation>
    <scope>NUCLEOTIDE SEQUENCE [LARGE SCALE GENOMIC DNA]</scope>
    <source>
        <strain evidence="11 12">UST030701-084</strain>
    </source>
</reference>
<sequence>MIQDTSADPPIAVLEKLINYINENVPVLSDKFSLLGEEITATHIIVPIVYLILLNLLGNLCRSVLINRILTHRVEDRKTILSIGNTTKYTILIIGVAILLASIGVDSNSNWNKTIFGKDENQVKLFDLIRFAFLFTLLVYFTSKLKSIFVKQVLSKYSTDIGVSQSIGTIIQYVVIIIGAFIIIQNVGINLGSLNVLAGALGVGIGFGLQNIANNFISGLIILFERPIKVGDRIEVGSVQGDVIKVSARATTVNTNDNISIIVPNSEFINQRVINWSHNDRSIRFHVPVGVSYNEDPAKIKKILLSVAEKNSDVLKRPAPDVLFVEYADSSLNFDLMIWTSTYINKPTVLKSQLYYEIFERFKEHGVEIPFPQRDLHLRSGWPAESRAK</sequence>
<keyword evidence="12" id="KW-1185">Reference proteome</keyword>
<comment type="subcellular location">
    <subcellularLocation>
        <location evidence="1">Cell membrane</location>
        <topology evidence="1">Multi-pass membrane protein</topology>
    </subcellularLocation>
</comment>
<dbReference type="EMBL" id="LRPC01000028">
    <property type="protein sequence ID" value="KYG74085.1"/>
    <property type="molecule type" value="Genomic_DNA"/>
</dbReference>
<accession>A0A150X5R6</accession>
<keyword evidence="4 7" id="KW-0812">Transmembrane</keyword>
<evidence type="ECO:0000313" key="12">
    <source>
        <dbReference type="Proteomes" id="UP000075606"/>
    </source>
</evidence>
<evidence type="ECO:0000259" key="9">
    <source>
        <dbReference type="Pfam" id="PF21082"/>
    </source>
</evidence>
<evidence type="ECO:0000256" key="6">
    <source>
        <dbReference type="ARBA" id="ARBA00023136"/>
    </source>
</evidence>
<feature type="domain" description="Mechanosensitive ion channel MscS" evidence="8">
    <location>
        <begin position="211"/>
        <end position="278"/>
    </location>
</feature>
<dbReference type="STRING" id="333140.AWW68_15620"/>
<dbReference type="GO" id="GO:0005886">
    <property type="term" value="C:plasma membrane"/>
    <property type="evidence" value="ECO:0007669"/>
    <property type="project" value="UniProtKB-SubCell"/>
</dbReference>
<keyword evidence="6 7" id="KW-0472">Membrane</keyword>
<gene>
    <name evidence="11" type="ORF">AWW68_15620</name>
</gene>
<feature type="transmembrane region" description="Helical" evidence="7">
    <location>
        <begin position="44"/>
        <end position="65"/>
    </location>
</feature>
<organism evidence="11 12">
    <name type="scientific">Roseivirga spongicola</name>
    <dbReference type="NCBI Taxonomy" id="333140"/>
    <lineage>
        <taxon>Bacteria</taxon>
        <taxon>Pseudomonadati</taxon>
        <taxon>Bacteroidota</taxon>
        <taxon>Cytophagia</taxon>
        <taxon>Cytophagales</taxon>
        <taxon>Roseivirgaceae</taxon>
        <taxon>Roseivirga</taxon>
    </lineage>
</organism>